<dbReference type="Pfam" id="PF04205">
    <property type="entry name" value="FMN_bind"/>
    <property type="match status" value="1"/>
</dbReference>
<evidence type="ECO:0000256" key="5">
    <source>
        <dbReference type="ARBA" id="ARBA00023014"/>
    </source>
</evidence>
<evidence type="ECO:0000256" key="4">
    <source>
        <dbReference type="ARBA" id="ARBA00023004"/>
    </source>
</evidence>
<keyword evidence="7" id="KW-1133">Transmembrane helix</keyword>
<keyword evidence="10" id="KW-1185">Reference proteome</keyword>
<dbReference type="PANTHER" id="PTHR30224">
    <property type="entry name" value="ELECTRON TRANSPORT PROTEIN"/>
    <property type="match status" value="1"/>
</dbReference>
<keyword evidence="2" id="KW-1003">Cell membrane</keyword>
<feature type="transmembrane region" description="Helical" evidence="7">
    <location>
        <begin position="292"/>
        <end position="312"/>
    </location>
</feature>
<dbReference type="SMART" id="SM00900">
    <property type="entry name" value="FMN_bind"/>
    <property type="match status" value="1"/>
</dbReference>
<feature type="transmembrane region" description="Helical" evidence="7">
    <location>
        <begin position="124"/>
        <end position="145"/>
    </location>
</feature>
<accession>A0ABS4GDP5</accession>
<name>A0ABS4GDP5_9FIRM</name>
<dbReference type="InterPro" id="IPR017900">
    <property type="entry name" value="4Fe4S_Fe_S_CS"/>
</dbReference>
<feature type="transmembrane region" description="Helical" evidence="7">
    <location>
        <begin position="69"/>
        <end position="96"/>
    </location>
</feature>
<feature type="transmembrane region" description="Helical" evidence="7">
    <location>
        <begin position="151"/>
        <end position="180"/>
    </location>
</feature>
<proteinExistence type="predicted"/>
<sequence>MKLKLRNVIQITITLAVIAICFIYYLYIRDIISMKILSVGDMNPYGGWSALKSAFIDISYRFRGISKSIALTIAILSTSLLMGRFFCGYICPIGALQDFFKYIGKKLNIKEIHLGRSRHFNPEIIKYLILIFVLVLSILKMGMVVSVYSPWIAYLNIFMGFKFIRGTWILFLIIILSLFVKRIFCRFFCPLGAVQALFYAIGPLKIVSSTGCKECNKCISDCPVNIDNAEYVEKTGNTSNFKNINQTKNINNIKDIEISPECINCLECTNSKCFKGGEGYTIKFAGKTIKSISYVIISMIILLGIYFILPIVPLSRNNNIIEQIGTIENGTYIGESMGFGGKIIIEIYVSDNKINKIFVDKHSETSGYYEEVFKIISREIVEEQNIKVDSVSGATVSSRGMINAVRDAVSKGIDRNK</sequence>
<keyword evidence="6 7" id="KW-0472">Membrane</keyword>
<evidence type="ECO:0000259" key="8">
    <source>
        <dbReference type="SMART" id="SM00900"/>
    </source>
</evidence>
<keyword evidence="5" id="KW-0411">Iron-sulfur</keyword>
<gene>
    <name evidence="9" type="ORF">J2Z76_001684</name>
</gene>
<evidence type="ECO:0000256" key="2">
    <source>
        <dbReference type="ARBA" id="ARBA00022475"/>
    </source>
</evidence>
<protein>
    <submittedName>
        <fullName evidence="9">Uncharacterized protein with FMN-binding domain/ferredoxin</fullName>
    </submittedName>
</protein>
<comment type="caution">
    <text evidence="9">The sequence shown here is derived from an EMBL/GenBank/DDBJ whole genome shotgun (WGS) entry which is preliminary data.</text>
</comment>
<evidence type="ECO:0000256" key="7">
    <source>
        <dbReference type="SAM" id="Phobius"/>
    </source>
</evidence>
<evidence type="ECO:0000313" key="10">
    <source>
        <dbReference type="Proteomes" id="UP001519342"/>
    </source>
</evidence>
<keyword evidence="7" id="KW-0812">Transmembrane</keyword>
<dbReference type="InterPro" id="IPR017896">
    <property type="entry name" value="4Fe4S_Fe-S-bd"/>
</dbReference>
<organism evidence="9 10">
    <name type="scientific">Sedimentibacter acidaminivorans</name>
    <dbReference type="NCBI Taxonomy" id="913099"/>
    <lineage>
        <taxon>Bacteria</taxon>
        <taxon>Bacillati</taxon>
        <taxon>Bacillota</taxon>
        <taxon>Tissierellia</taxon>
        <taxon>Sedimentibacter</taxon>
    </lineage>
</organism>
<dbReference type="SUPFAM" id="SSF54862">
    <property type="entry name" value="4Fe-4S ferredoxins"/>
    <property type="match status" value="1"/>
</dbReference>
<dbReference type="PROSITE" id="PS00198">
    <property type="entry name" value="4FE4S_FER_1"/>
    <property type="match status" value="1"/>
</dbReference>
<keyword evidence="3" id="KW-0479">Metal-binding</keyword>
<evidence type="ECO:0000256" key="3">
    <source>
        <dbReference type="ARBA" id="ARBA00022723"/>
    </source>
</evidence>
<evidence type="ECO:0000256" key="6">
    <source>
        <dbReference type="ARBA" id="ARBA00023136"/>
    </source>
</evidence>
<dbReference type="InterPro" id="IPR007329">
    <property type="entry name" value="FMN-bd"/>
</dbReference>
<dbReference type="InterPro" id="IPR052378">
    <property type="entry name" value="NosR_regulator"/>
</dbReference>
<dbReference type="EMBL" id="JAGGKS010000004">
    <property type="protein sequence ID" value="MBP1925823.1"/>
    <property type="molecule type" value="Genomic_DNA"/>
</dbReference>
<feature type="domain" description="FMN-binding" evidence="8">
    <location>
        <begin position="338"/>
        <end position="412"/>
    </location>
</feature>
<dbReference type="PANTHER" id="PTHR30224:SF4">
    <property type="entry name" value="ELECTRON TRANSPORT PROTEIN YCCM-RELATED"/>
    <property type="match status" value="1"/>
</dbReference>
<evidence type="ECO:0000313" key="9">
    <source>
        <dbReference type="EMBL" id="MBP1925823.1"/>
    </source>
</evidence>
<keyword evidence="4" id="KW-0408">Iron</keyword>
<reference evidence="9 10" key="1">
    <citation type="submission" date="2021-03" db="EMBL/GenBank/DDBJ databases">
        <title>Genomic Encyclopedia of Type Strains, Phase IV (KMG-IV): sequencing the most valuable type-strain genomes for metagenomic binning, comparative biology and taxonomic classification.</title>
        <authorList>
            <person name="Goeker M."/>
        </authorList>
    </citation>
    <scope>NUCLEOTIDE SEQUENCE [LARGE SCALE GENOMIC DNA]</scope>
    <source>
        <strain evidence="9 10">DSM 24004</strain>
    </source>
</reference>
<comment type="subcellular location">
    <subcellularLocation>
        <location evidence="1">Cell membrane</location>
    </subcellularLocation>
</comment>
<feature type="transmembrane region" description="Helical" evidence="7">
    <location>
        <begin position="7"/>
        <end position="28"/>
    </location>
</feature>
<dbReference type="RefSeq" id="WP_209511564.1">
    <property type="nucleotide sequence ID" value="NZ_JAGGKS010000004.1"/>
</dbReference>
<dbReference type="Pfam" id="PF12801">
    <property type="entry name" value="Fer4_5"/>
    <property type="match status" value="2"/>
</dbReference>
<evidence type="ECO:0000256" key="1">
    <source>
        <dbReference type="ARBA" id="ARBA00004236"/>
    </source>
</evidence>
<dbReference type="Gene3D" id="3.90.1010.20">
    <property type="match status" value="1"/>
</dbReference>
<dbReference type="Proteomes" id="UP001519342">
    <property type="component" value="Unassembled WGS sequence"/>
</dbReference>